<dbReference type="Proteomes" id="UP001497382">
    <property type="component" value="Unassembled WGS sequence"/>
</dbReference>
<protein>
    <submittedName>
        <fullName evidence="1">Uncharacterized protein</fullName>
    </submittedName>
</protein>
<dbReference type="EMBL" id="CAXIEN010000011">
    <property type="protein sequence ID" value="CAL1264137.1"/>
    <property type="molecule type" value="Genomic_DNA"/>
</dbReference>
<gene>
    <name evidence="1" type="ORF">LARSCL_LOCUS1851</name>
</gene>
<name>A0AAV1YYD9_9ARAC</name>
<comment type="caution">
    <text evidence="1">The sequence shown here is derived from an EMBL/GenBank/DDBJ whole genome shotgun (WGS) entry which is preliminary data.</text>
</comment>
<dbReference type="AlphaFoldDB" id="A0AAV1YYD9"/>
<evidence type="ECO:0000313" key="1">
    <source>
        <dbReference type="EMBL" id="CAL1264137.1"/>
    </source>
</evidence>
<organism evidence="1 2">
    <name type="scientific">Larinioides sclopetarius</name>
    <dbReference type="NCBI Taxonomy" id="280406"/>
    <lineage>
        <taxon>Eukaryota</taxon>
        <taxon>Metazoa</taxon>
        <taxon>Ecdysozoa</taxon>
        <taxon>Arthropoda</taxon>
        <taxon>Chelicerata</taxon>
        <taxon>Arachnida</taxon>
        <taxon>Araneae</taxon>
        <taxon>Araneomorphae</taxon>
        <taxon>Entelegynae</taxon>
        <taxon>Araneoidea</taxon>
        <taxon>Araneidae</taxon>
        <taxon>Larinioides</taxon>
    </lineage>
</organism>
<sequence>MNISRKYWNRENFCLQCFDGFVYKSIHLYTNVLGAPGQYLTIFGKCISV</sequence>
<evidence type="ECO:0000313" key="2">
    <source>
        <dbReference type="Proteomes" id="UP001497382"/>
    </source>
</evidence>
<accession>A0AAV1YYD9</accession>
<proteinExistence type="predicted"/>
<reference evidence="1 2" key="1">
    <citation type="submission" date="2024-04" db="EMBL/GenBank/DDBJ databases">
        <authorList>
            <person name="Rising A."/>
            <person name="Reimegard J."/>
            <person name="Sonavane S."/>
            <person name="Akerstrom W."/>
            <person name="Nylinder S."/>
            <person name="Hedman E."/>
            <person name="Kallberg Y."/>
        </authorList>
    </citation>
    <scope>NUCLEOTIDE SEQUENCE [LARGE SCALE GENOMIC DNA]</scope>
</reference>
<keyword evidence="2" id="KW-1185">Reference proteome</keyword>